<evidence type="ECO:0000313" key="1">
    <source>
        <dbReference type="EMBL" id="KAB0571053.1"/>
    </source>
</evidence>
<gene>
    <name evidence="1" type="ORF">F7Q93_13880</name>
</gene>
<name>A0A643F040_9HYPH</name>
<organism evidence="1">
    <name type="scientific">Brucella pituitosa</name>
    <dbReference type="NCBI Taxonomy" id="571256"/>
    <lineage>
        <taxon>Bacteria</taxon>
        <taxon>Pseudomonadati</taxon>
        <taxon>Pseudomonadota</taxon>
        <taxon>Alphaproteobacteria</taxon>
        <taxon>Hyphomicrobiales</taxon>
        <taxon>Brucellaceae</taxon>
        <taxon>Brucella/Ochrobactrum group</taxon>
        <taxon>Brucella</taxon>
    </lineage>
</organism>
<sequence>MDIETLNRYAAVFSNFEVGEDDPIEKGIPTLHVSVFDHWLSEDEAESNEIINYETAVSHDRFDEYLKGEEKFSKLYALLSRDGVVCSIPPPYRFIDGFDANIARIIVDSLREERRFDMYFMAYDVRIVGGFDRTDLFILNEKSKVNKIMENITDCGLYILD</sequence>
<dbReference type="EMBL" id="VZPE01000005">
    <property type="protein sequence ID" value="KAB0571053.1"/>
    <property type="molecule type" value="Genomic_DNA"/>
</dbReference>
<protein>
    <submittedName>
        <fullName evidence="1">Uncharacterized protein</fullName>
    </submittedName>
</protein>
<dbReference type="RefSeq" id="WP_100556861.1">
    <property type="nucleotide sequence ID" value="NZ_JAGDYO010000022.1"/>
</dbReference>
<comment type="caution">
    <text evidence="1">The sequence shown here is derived from an EMBL/GenBank/DDBJ whole genome shotgun (WGS) entry which is preliminary data.</text>
</comment>
<proteinExistence type="predicted"/>
<dbReference type="AlphaFoldDB" id="A0A643F040"/>
<accession>A0A643F040</accession>
<reference evidence="1" key="1">
    <citation type="submission" date="2019-09" db="EMBL/GenBank/DDBJ databases">
        <title>Draft genome sequences of 48 bacterial type strains from the CCUG.</title>
        <authorList>
            <person name="Tunovic T."/>
            <person name="Pineiro-Iglesias B."/>
            <person name="Unosson C."/>
            <person name="Inganas E."/>
            <person name="Ohlen M."/>
            <person name="Cardew S."/>
            <person name="Jensie-Markopoulos S."/>
            <person name="Salva-Serra F."/>
            <person name="Jaen-Luchoro D."/>
            <person name="Karlsson R."/>
            <person name="Svensson-Stadler L."/>
            <person name="Chun J."/>
            <person name="Moore E."/>
        </authorList>
    </citation>
    <scope>NUCLEOTIDE SEQUENCE</scope>
    <source>
        <strain evidence="1">CCUG 50899</strain>
    </source>
</reference>
<dbReference type="GeneID" id="301927858"/>